<dbReference type="InterPro" id="IPR024884">
    <property type="entry name" value="NAPE-PLD"/>
</dbReference>
<feature type="region of interest" description="Disordered" evidence="1">
    <location>
        <begin position="275"/>
        <end position="297"/>
    </location>
</feature>
<dbReference type="EMBL" id="JAJVDC020000184">
    <property type="protein sequence ID" value="KAL1619690.1"/>
    <property type="molecule type" value="Genomic_DNA"/>
</dbReference>
<feature type="domain" description="Metallo-beta-lactamase" evidence="2">
    <location>
        <begin position="128"/>
        <end position="268"/>
    </location>
</feature>
<feature type="domain" description="Metallo-beta-lactamase" evidence="2">
    <location>
        <begin position="335"/>
        <end position="393"/>
    </location>
</feature>
<evidence type="ECO:0000313" key="4">
    <source>
        <dbReference type="Proteomes" id="UP001521116"/>
    </source>
</evidence>
<dbReference type="InterPro" id="IPR001279">
    <property type="entry name" value="Metallo-B-lactamas"/>
</dbReference>
<gene>
    <name evidence="3" type="ORF">SLS56_010022</name>
</gene>
<comment type="caution">
    <text evidence="3">The sequence shown here is derived from an EMBL/GenBank/DDBJ whole genome shotgun (WGS) entry which is preliminary data.</text>
</comment>
<keyword evidence="4" id="KW-1185">Reference proteome</keyword>
<dbReference type="PANTHER" id="PTHR15032">
    <property type="entry name" value="N-ACYL-PHOSPHATIDYLETHANOLAMINE-HYDROLYZING PHOSPHOLIPASE D"/>
    <property type="match status" value="1"/>
</dbReference>
<dbReference type="PIRSF" id="PIRSF038896">
    <property type="entry name" value="NAPE-PLD"/>
    <property type="match status" value="1"/>
</dbReference>
<name>A0ABR3SFK8_9PEZI</name>
<dbReference type="Proteomes" id="UP001521116">
    <property type="component" value="Unassembled WGS sequence"/>
</dbReference>
<dbReference type="PANTHER" id="PTHR15032:SF4">
    <property type="entry name" value="N-ACYL-PHOSPHATIDYLETHANOLAMINE-HYDROLYZING PHOSPHOLIPASE D"/>
    <property type="match status" value="1"/>
</dbReference>
<evidence type="ECO:0000256" key="1">
    <source>
        <dbReference type="SAM" id="MobiDB-lite"/>
    </source>
</evidence>
<dbReference type="SUPFAM" id="SSF56281">
    <property type="entry name" value="Metallo-hydrolase/oxidoreductase"/>
    <property type="match status" value="1"/>
</dbReference>
<protein>
    <recommendedName>
        <fullName evidence="2">Metallo-beta-lactamase domain-containing protein</fullName>
    </recommendedName>
</protein>
<sequence>MSSPAVAASVSLVANSTAPSDAHQKNHHLKDGKTGFRNPWPSWQPMNPDAVKAHLKNRKWLSTWTHPSAAEANVSLAAPSPDAELIKRQIQVLKPTFSTSRCGTDDPSLRATWLGHACYLVELPCGLRVLFDPVLTDRCSPVSWFGPKRFTRLPCEVHEIPIIDIVVISHNHYDHLSHPTVVEIHKRHPHAHFFVPLGDADWFRSSGIPNVTELDWWEEADFTLEPQGPDSKLRAMTARVSCLPAQHTTGRTPLGTDKSLWASWAVTDMSYVPAWPRGGESGSDDNDDEEEEEEGGTRASVYFAGDTGYRDVSGVSGVAAGAADDWAEEGGGGLPVCPAFGQIGELRGPFALGLLPIGAYEPRALMASVHSGPRDAVEIFKDTRCRRALAMHWGTWIMGDEDVREPVRLLEQALRTCGIATVGVFDACMIGETTTVAMG</sequence>
<feature type="compositionally biased region" description="Acidic residues" evidence="1">
    <location>
        <begin position="282"/>
        <end position="294"/>
    </location>
</feature>
<evidence type="ECO:0000259" key="2">
    <source>
        <dbReference type="Pfam" id="PF12706"/>
    </source>
</evidence>
<dbReference type="Pfam" id="PF12706">
    <property type="entry name" value="Lactamase_B_2"/>
    <property type="match status" value="2"/>
</dbReference>
<reference evidence="3 4" key="1">
    <citation type="submission" date="2024-02" db="EMBL/GenBank/DDBJ databases">
        <title>De novo assembly and annotation of 12 fungi associated with fruit tree decline syndrome in Ontario, Canada.</title>
        <authorList>
            <person name="Sulman M."/>
            <person name="Ellouze W."/>
            <person name="Ilyukhin E."/>
        </authorList>
    </citation>
    <scope>NUCLEOTIDE SEQUENCE [LARGE SCALE GENOMIC DNA]</scope>
    <source>
        <strain evidence="3 4">M1-105</strain>
    </source>
</reference>
<dbReference type="Gene3D" id="3.60.15.10">
    <property type="entry name" value="Ribonuclease Z/Hydroxyacylglutathione hydrolase-like"/>
    <property type="match status" value="1"/>
</dbReference>
<evidence type="ECO:0000313" key="3">
    <source>
        <dbReference type="EMBL" id="KAL1619690.1"/>
    </source>
</evidence>
<proteinExistence type="predicted"/>
<accession>A0ABR3SFK8</accession>
<organism evidence="3 4">
    <name type="scientific">Neofusicoccum ribis</name>
    <dbReference type="NCBI Taxonomy" id="45134"/>
    <lineage>
        <taxon>Eukaryota</taxon>
        <taxon>Fungi</taxon>
        <taxon>Dikarya</taxon>
        <taxon>Ascomycota</taxon>
        <taxon>Pezizomycotina</taxon>
        <taxon>Dothideomycetes</taxon>
        <taxon>Dothideomycetes incertae sedis</taxon>
        <taxon>Botryosphaeriales</taxon>
        <taxon>Botryosphaeriaceae</taxon>
        <taxon>Neofusicoccum</taxon>
    </lineage>
</organism>
<dbReference type="InterPro" id="IPR036866">
    <property type="entry name" value="RibonucZ/Hydroxyglut_hydro"/>
</dbReference>
<feature type="region of interest" description="Disordered" evidence="1">
    <location>
        <begin position="15"/>
        <end position="36"/>
    </location>
</feature>